<evidence type="ECO:0000256" key="3">
    <source>
        <dbReference type="ARBA" id="ARBA00022475"/>
    </source>
</evidence>
<feature type="domain" description="Major facilitator superfamily (MFS) profile" evidence="9">
    <location>
        <begin position="22"/>
        <end position="476"/>
    </location>
</feature>
<dbReference type="PANTHER" id="PTHR42718:SF46">
    <property type="entry name" value="BLR6921 PROTEIN"/>
    <property type="match status" value="1"/>
</dbReference>
<feature type="region of interest" description="Disordered" evidence="7">
    <location>
        <begin position="481"/>
        <end position="502"/>
    </location>
</feature>
<feature type="transmembrane region" description="Helical" evidence="8">
    <location>
        <begin position="56"/>
        <end position="76"/>
    </location>
</feature>
<protein>
    <submittedName>
        <fullName evidence="10">MFS transporter</fullName>
    </submittedName>
</protein>
<feature type="transmembrane region" description="Helical" evidence="8">
    <location>
        <begin position="20"/>
        <end position="44"/>
    </location>
</feature>
<dbReference type="InterPro" id="IPR004638">
    <property type="entry name" value="EmrB-like"/>
</dbReference>
<evidence type="ECO:0000256" key="5">
    <source>
        <dbReference type="ARBA" id="ARBA00022989"/>
    </source>
</evidence>
<dbReference type="PROSITE" id="PS00216">
    <property type="entry name" value="SUGAR_TRANSPORT_1"/>
    <property type="match status" value="1"/>
</dbReference>
<keyword evidence="5 8" id="KW-1133">Transmembrane helix</keyword>
<evidence type="ECO:0000259" key="9">
    <source>
        <dbReference type="PROSITE" id="PS50850"/>
    </source>
</evidence>
<reference evidence="10 11" key="1">
    <citation type="submission" date="2022-04" db="EMBL/GenBank/DDBJ databases">
        <title>Genome diversity in the genus Frankia.</title>
        <authorList>
            <person name="Carlos-Shanley C."/>
            <person name="Hahn D."/>
        </authorList>
    </citation>
    <scope>NUCLEOTIDE SEQUENCE [LARGE SCALE GENOMIC DNA]</scope>
    <source>
        <strain evidence="10 11">Ag45/Mut15</strain>
    </source>
</reference>
<evidence type="ECO:0000256" key="4">
    <source>
        <dbReference type="ARBA" id="ARBA00022692"/>
    </source>
</evidence>
<evidence type="ECO:0000313" key="10">
    <source>
        <dbReference type="EMBL" id="MCK9877260.1"/>
    </source>
</evidence>
<feature type="transmembrane region" description="Helical" evidence="8">
    <location>
        <begin position="210"/>
        <end position="229"/>
    </location>
</feature>
<keyword evidence="2" id="KW-0813">Transport</keyword>
<sequence length="502" mass="51249">MDAHSETAPTGAVAAPRASWAILAVCCLAQFMVVLDISIVNIALPSMQDDLGMSAGGLQWVINAYTLAFAGLLLFGGRAADLFGRRRVFIFGLAVFTLASLGGGFAQTEVQLIIARAAQGLGGAVLAPATLSLLMTSFAEGRERTRALGAWGATAASGGAFGTVLGGVLTDVADWRWVLFVNVPIGVVLIGAARMVLVESRGQISRLRDLDMPGTVAVTGGLVLVVYAIVRTESTSWTSPLTLGMLVGGLVLLGGFVAIEATSANPLVPLGIFRFPGIAVANMIAAVLGAGMFAVLFFLTLYLQRVQGFSPLRAGIAMLPMPVSIIVASQVVTRLIGRTGPRPLVVVGVVIGAAGQFWMTGISAGSSYWVDVFGPIALMALGVGTVMVAMVTAATSGVPMHMAGLASGLINTGRQIGAAVGLAVVTTLAENRTSSRVSQGVALPDALTSGYSLGLLIAACVFVVGLPLALLLPRRRGPVVPVPVPPGPSDGEPLAVAEGAQV</sequence>
<comment type="subcellular location">
    <subcellularLocation>
        <location evidence="1">Cell membrane</location>
        <topology evidence="1">Multi-pass membrane protein</topology>
    </subcellularLocation>
</comment>
<dbReference type="InterPro" id="IPR020846">
    <property type="entry name" value="MFS_dom"/>
</dbReference>
<feature type="transmembrane region" description="Helical" evidence="8">
    <location>
        <begin position="449"/>
        <end position="472"/>
    </location>
</feature>
<dbReference type="EMBL" id="JALKFT010000015">
    <property type="protein sequence ID" value="MCK9877260.1"/>
    <property type="molecule type" value="Genomic_DNA"/>
</dbReference>
<accession>A0ABT0K0D2</accession>
<dbReference type="InterPro" id="IPR036259">
    <property type="entry name" value="MFS_trans_sf"/>
</dbReference>
<keyword evidence="11" id="KW-1185">Reference proteome</keyword>
<evidence type="ECO:0000256" key="7">
    <source>
        <dbReference type="SAM" id="MobiDB-lite"/>
    </source>
</evidence>
<dbReference type="CDD" id="cd17321">
    <property type="entry name" value="MFS_MMR_MDR_like"/>
    <property type="match status" value="1"/>
</dbReference>
<dbReference type="NCBIfam" id="TIGR00711">
    <property type="entry name" value="efflux_EmrB"/>
    <property type="match status" value="1"/>
</dbReference>
<evidence type="ECO:0000256" key="2">
    <source>
        <dbReference type="ARBA" id="ARBA00022448"/>
    </source>
</evidence>
<name>A0ABT0K0D2_9ACTN</name>
<dbReference type="PRINTS" id="PR01036">
    <property type="entry name" value="TCRTETB"/>
</dbReference>
<keyword evidence="6 8" id="KW-0472">Membrane</keyword>
<dbReference type="PROSITE" id="PS50850">
    <property type="entry name" value="MFS"/>
    <property type="match status" value="1"/>
</dbReference>
<feature type="transmembrane region" description="Helical" evidence="8">
    <location>
        <begin position="241"/>
        <end position="259"/>
    </location>
</feature>
<keyword evidence="3" id="KW-1003">Cell membrane</keyword>
<dbReference type="Gene3D" id="1.20.1720.10">
    <property type="entry name" value="Multidrug resistance protein D"/>
    <property type="match status" value="1"/>
</dbReference>
<organism evidence="10 11">
    <name type="scientific">Frankia umida</name>
    <dbReference type="NCBI Taxonomy" id="573489"/>
    <lineage>
        <taxon>Bacteria</taxon>
        <taxon>Bacillati</taxon>
        <taxon>Actinomycetota</taxon>
        <taxon>Actinomycetes</taxon>
        <taxon>Frankiales</taxon>
        <taxon>Frankiaceae</taxon>
        <taxon>Frankia</taxon>
    </lineage>
</organism>
<dbReference type="RefSeq" id="WP_248825515.1">
    <property type="nucleotide sequence ID" value="NZ_JALKFT010000015.1"/>
</dbReference>
<dbReference type="Pfam" id="PF07690">
    <property type="entry name" value="MFS_1"/>
    <property type="match status" value="1"/>
</dbReference>
<proteinExistence type="predicted"/>
<evidence type="ECO:0000313" key="11">
    <source>
        <dbReference type="Proteomes" id="UP001201873"/>
    </source>
</evidence>
<keyword evidence="4 8" id="KW-0812">Transmembrane</keyword>
<gene>
    <name evidence="10" type="ORF">MXD59_16005</name>
</gene>
<feature type="transmembrane region" description="Helical" evidence="8">
    <location>
        <begin position="314"/>
        <end position="332"/>
    </location>
</feature>
<feature type="transmembrane region" description="Helical" evidence="8">
    <location>
        <begin position="280"/>
        <end position="302"/>
    </location>
</feature>
<dbReference type="Proteomes" id="UP001201873">
    <property type="component" value="Unassembled WGS sequence"/>
</dbReference>
<evidence type="ECO:0000256" key="6">
    <source>
        <dbReference type="ARBA" id="ARBA00023136"/>
    </source>
</evidence>
<dbReference type="InterPro" id="IPR011701">
    <property type="entry name" value="MFS"/>
</dbReference>
<dbReference type="InterPro" id="IPR005829">
    <property type="entry name" value="Sugar_transporter_CS"/>
</dbReference>
<feature type="transmembrane region" description="Helical" evidence="8">
    <location>
        <begin position="376"/>
        <end position="396"/>
    </location>
</feature>
<dbReference type="PANTHER" id="PTHR42718">
    <property type="entry name" value="MAJOR FACILITATOR SUPERFAMILY MULTIDRUG TRANSPORTER MFSC"/>
    <property type="match status" value="1"/>
</dbReference>
<feature type="transmembrane region" description="Helical" evidence="8">
    <location>
        <begin position="148"/>
        <end position="169"/>
    </location>
</feature>
<dbReference type="SUPFAM" id="SSF103473">
    <property type="entry name" value="MFS general substrate transporter"/>
    <property type="match status" value="1"/>
</dbReference>
<dbReference type="Gene3D" id="1.20.1250.20">
    <property type="entry name" value="MFS general substrate transporter like domains"/>
    <property type="match status" value="1"/>
</dbReference>
<feature type="transmembrane region" description="Helical" evidence="8">
    <location>
        <begin position="344"/>
        <end position="370"/>
    </location>
</feature>
<evidence type="ECO:0000256" key="8">
    <source>
        <dbReference type="SAM" id="Phobius"/>
    </source>
</evidence>
<evidence type="ECO:0000256" key="1">
    <source>
        <dbReference type="ARBA" id="ARBA00004651"/>
    </source>
</evidence>
<comment type="caution">
    <text evidence="10">The sequence shown here is derived from an EMBL/GenBank/DDBJ whole genome shotgun (WGS) entry which is preliminary data.</text>
</comment>
<feature type="transmembrane region" description="Helical" evidence="8">
    <location>
        <begin position="175"/>
        <end position="198"/>
    </location>
</feature>
<feature type="transmembrane region" description="Helical" evidence="8">
    <location>
        <begin position="88"/>
        <end position="107"/>
    </location>
</feature>